<evidence type="ECO:0000313" key="3">
    <source>
        <dbReference type="Proteomes" id="UP001501102"/>
    </source>
</evidence>
<accession>A0ABN3WJL3</accession>
<proteinExistence type="predicted"/>
<dbReference type="EMBL" id="BAAAXZ010000040">
    <property type="protein sequence ID" value="GAA2916693.1"/>
    <property type="molecule type" value="Genomic_DNA"/>
</dbReference>
<keyword evidence="3" id="KW-1185">Reference proteome</keyword>
<dbReference type="Proteomes" id="UP001501102">
    <property type="component" value="Unassembled WGS sequence"/>
</dbReference>
<feature type="compositionally biased region" description="Polar residues" evidence="1">
    <location>
        <begin position="188"/>
        <end position="197"/>
    </location>
</feature>
<sequence>MPYRFMSVARTQLRAALAPLDAPRLDAAGSNNAAEAARAPTQLGHLAVPLNITTTRATPPSLWTGSVRTTRPRCARYHRRAFATSGQQGALPPHDPARTQATGRSGPQSTRAHDGVAGFKPPHRQAKAVSQGRTPMHGSCSPGSPGRVRAAASVTRTGWTEIRPGVRGESTSADDREDPGAKHDSAQDLLSSSDRKY</sequence>
<gene>
    <name evidence="2" type="ORF">GCM10020221_10800</name>
</gene>
<evidence type="ECO:0000313" key="2">
    <source>
        <dbReference type="EMBL" id="GAA2916693.1"/>
    </source>
</evidence>
<evidence type="ECO:0000256" key="1">
    <source>
        <dbReference type="SAM" id="MobiDB-lite"/>
    </source>
</evidence>
<reference evidence="2 3" key="1">
    <citation type="journal article" date="2019" name="Int. J. Syst. Evol. Microbiol.">
        <title>The Global Catalogue of Microorganisms (GCM) 10K type strain sequencing project: providing services to taxonomists for standard genome sequencing and annotation.</title>
        <authorList>
            <consortium name="The Broad Institute Genomics Platform"/>
            <consortium name="The Broad Institute Genome Sequencing Center for Infectious Disease"/>
            <person name="Wu L."/>
            <person name="Ma J."/>
        </authorList>
    </citation>
    <scope>NUCLEOTIDE SEQUENCE [LARGE SCALE GENOMIC DNA]</scope>
    <source>
        <strain evidence="2 3">JCM 4087</strain>
    </source>
</reference>
<name>A0ABN3WJL3_STRTU</name>
<comment type="caution">
    <text evidence="2">The sequence shown here is derived from an EMBL/GenBank/DDBJ whole genome shotgun (WGS) entry which is preliminary data.</text>
</comment>
<feature type="compositionally biased region" description="Polar residues" evidence="1">
    <location>
        <begin position="99"/>
        <end position="110"/>
    </location>
</feature>
<organism evidence="2 3">
    <name type="scientific">Streptomyces thioluteus</name>
    <dbReference type="NCBI Taxonomy" id="66431"/>
    <lineage>
        <taxon>Bacteria</taxon>
        <taxon>Bacillati</taxon>
        <taxon>Actinomycetota</taxon>
        <taxon>Actinomycetes</taxon>
        <taxon>Kitasatosporales</taxon>
        <taxon>Streptomycetaceae</taxon>
        <taxon>Streptomyces</taxon>
    </lineage>
</organism>
<feature type="region of interest" description="Disordered" evidence="1">
    <location>
        <begin position="82"/>
        <end position="197"/>
    </location>
</feature>
<protein>
    <submittedName>
        <fullName evidence="2">Uncharacterized protein</fullName>
    </submittedName>
</protein>